<dbReference type="EnsemblPlants" id="Kaladp0057s0046.1.v1.1">
    <property type="protein sequence ID" value="Kaladp0057s0046.1.v1.1"/>
    <property type="gene ID" value="Kaladp0057s0046.v1.1"/>
</dbReference>
<reference evidence="2" key="1">
    <citation type="submission" date="2021-01" db="UniProtKB">
        <authorList>
            <consortium name="EnsemblPlants"/>
        </authorList>
    </citation>
    <scope>IDENTIFICATION</scope>
</reference>
<dbReference type="PANTHER" id="PTHR42938:SF25">
    <property type="entry name" value="D-ISOMER SPECIFIC 2-HYDROXYACID DEHYDROGENASE FAMILY PROTEIN"/>
    <property type="match status" value="1"/>
</dbReference>
<dbReference type="GO" id="GO:0051287">
    <property type="term" value="F:NAD binding"/>
    <property type="evidence" value="ECO:0007669"/>
    <property type="project" value="InterPro"/>
</dbReference>
<dbReference type="Gene3D" id="3.40.50.720">
    <property type="entry name" value="NAD(P)-binding Rossmann-like Domain"/>
    <property type="match status" value="3"/>
</dbReference>
<evidence type="ECO:0000259" key="1">
    <source>
        <dbReference type="Pfam" id="PF02826"/>
    </source>
</evidence>
<name>A0A7N0U7Z2_KALFE</name>
<protein>
    <recommendedName>
        <fullName evidence="1">D-isomer specific 2-hydroxyacid dehydrogenase NAD-binding domain-containing protein</fullName>
    </recommendedName>
</protein>
<evidence type="ECO:0000313" key="3">
    <source>
        <dbReference type="Proteomes" id="UP000594263"/>
    </source>
</evidence>
<dbReference type="OMA" id="YEAVAHY"/>
<dbReference type="Pfam" id="PF02826">
    <property type="entry name" value="2-Hacid_dh_C"/>
    <property type="match status" value="1"/>
</dbReference>
<dbReference type="InterPro" id="IPR036291">
    <property type="entry name" value="NAD(P)-bd_dom_sf"/>
</dbReference>
<dbReference type="SUPFAM" id="SSF51735">
    <property type="entry name" value="NAD(P)-binding Rossmann-fold domains"/>
    <property type="match status" value="1"/>
</dbReference>
<proteinExistence type="predicted"/>
<accession>A0A7N0U7Z2</accession>
<dbReference type="InterPro" id="IPR006140">
    <property type="entry name" value="D-isomer_DH_NAD-bd"/>
</dbReference>
<sequence>MKIVVEQKRLGEPVGDTLQDKTVFILGYGNIGVQLAKRLRPFGVKIVATKRSWGPNIEAHNQINGLMKDNLGDSLDDKKGRREDIYEFARISDIVVDIVDQKFLSSMKKAGFHHLESGHLGGLGIDVAWTEPVDPTDPILKLQNVLINPHVAGVTERSYRSMAKVVGDIALQLHTGSTWTGLQFVN</sequence>
<evidence type="ECO:0000313" key="2">
    <source>
        <dbReference type="EnsemblPlants" id="Kaladp0057s0046.1.v1.1"/>
    </source>
</evidence>
<dbReference type="PANTHER" id="PTHR42938">
    <property type="entry name" value="FORMATE DEHYDROGENASE 1"/>
    <property type="match status" value="1"/>
</dbReference>
<feature type="domain" description="D-isomer specific 2-hydroxyacid dehydrogenase NAD-binding" evidence="1">
    <location>
        <begin position="12"/>
        <end position="152"/>
    </location>
</feature>
<dbReference type="Gramene" id="Kaladp0057s0046.1.v1.1">
    <property type="protein sequence ID" value="Kaladp0057s0046.1.v1.1"/>
    <property type="gene ID" value="Kaladp0057s0046.v1.1"/>
</dbReference>
<dbReference type="GO" id="GO:0004617">
    <property type="term" value="F:phosphoglycerate dehydrogenase activity"/>
    <property type="evidence" value="ECO:0007669"/>
    <property type="project" value="TreeGrafter"/>
</dbReference>
<keyword evidence="3" id="KW-1185">Reference proteome</keyword>
<organism evidence="2 3">
    <name type="scientific">Kalanchoe fedtschenkoi</name>
    <name type="common">Lavender scallops</name>
    <name type="synonym">South American air plant</name>
    <dbReference type="NCBI Taxonomy" id="63787"/>
    <lineage>
        <taxon>Eukaryota</taxon>
        <taxon>Viridiplantae</taxon>
        <taxon>Streptophyta</taxon>
        <taxon>Embryophyta</taxon>
        <taxon>Tracheophyta</taxon>
        <taxon>Spermatophyta</taxon>
        <taxon>Magnoliopsida</taxon>
        <taxon>eudicotyledons</taxon>
        <taxon>Gunneridae</taxon>
        <taxon>Pentapetalae</taxon>
        <taxon>Saxifragales</taxon>
        <taxon>Crassulaceae</taxon>
        <taxon>Kalanchoe</taxon>
    </lineage>
</organism>
<dbReference type="AlphaFoldDB" id="A0A7N0U7Z2"/>
<dbReference type="Proteomes" id="UP000594263">
    <property type="component" value="Unplaced"/>
</dbReference>